<dbReference type="EMBL" id="ASRX01000022">
    <property type="protein sequence ID" value="EYF05565.1"/>
    <property type="molecule type" value="Genomic_DNA"/>
</dbReference>
<protein>
    <recommendedName>
        <fullName evidence="1">VOC domain-containing protein</fullName>
    </recommendedName>
</protein>
<dbReference type="CDD" id="cd07247">
    <property type="entry name" value="SgaA_N_like"/>
    <property type="match status" value="2"/>
</dbReference>
<organism evidence="2 3">
    <name type="scientific">Chondromyces apiculatus DSM 436</name>
    <dbReference type="NCBI Taxonomy" id="1192034"/>
    <lineage>
        <taxon>Bacteria</taxon>
        <taxon>Pseudomonadati</taxon>
        <taxon>Myxococcota</taxon>
        <taxon>Polyangia</taxon>
        <taxon>Polyangiales</taxon>
        <taxon>Polyangiaceae</taxon>
        <taxon>Chondromyces</taxon>
    </lineage>
</organism>
<dbReference type="SUPFAM" id="SSF54593">
    <property type="entry name" value="Glyoxalase/Bleomycin resistance protein/Dihydroxybiphenyl dioxygenase"/>
    <property type="match status" value="2"/>
</dbReference>
<comment type="caution">
    <text evidence="2">The sequence shown here is derived from an EMBL/GenBank/DDBJ whole genome shotgun (WGS) entry which is preliminary data.</text>
</comment>
<dbReference type="OrthoDB" id="9792323at2"/>
<accession>A0A017T9U2</accession>
<sequence length="248" mass="26695">MTTSSRFCWYELRTTDTASAQAFYTDVVGLQVRDAEGAAAFCLADRPVATLMKLSERAAAQGAPAHWLGHLGVDDVDAAAQRVIALGGAQLGPAQRTADGTPLVLLRDPGGAVLALRPRMDEASNAVIWHELHTVDRERVWPMYAELCGWHVTDSLDLGSEAGTYQIFGWDEGDLGAGAMMNSARSPGIHPHWLFYFRVEDLDAAVAKVRTREGKVMFGPMPIPGGGRIAMCEDPQGAAFAMLEPMPG</sequence>
<dbReference type="PROSITE" id="PS51819">
    <property type="entry name" value="VOC"/>
    <property type="match status" value="2"/>
</dbReference>
<dbReference type="InterPro" id="IPR052164">
    <property type="entry name" value="Anthracycline_SecMetBiosynth"/>
</dbReference>
<dbReference type="PANTHER" id="PTHR33993">
    <property type="entry name" value="GLYOXALASE-RELATED"/>
    <property type="match status" value="1"/>
</dbReference>
<name>A0A017T9U2_9BACT</name>
<gene>
    <name evidence="2" type="ORF">CAP_3113</name>
</gene>
<proteinExistence type="predicted"/>
<dbReference type="Pfam" id="PF00903">
    <property type="entry name" value="Glyoxalase"/>
    <property type="match status" value="2"/>
</dbReference>
<dbReference type="Proteomes" id="UP000019678">
    <property type="component" value="Unassembled WGS sequence"/>
</dbReference>
<dbReference type="InterPro" id="IPR037523">
    <property type="entry name" value="VOC_core"/>
</dbReference>
<feature type="domain" description="VOC" evidence="1">
    <location>
        <begin position="126"/>
        <end position="245"/>
    </location>
</feature>
<evidence type="ECO:0000313" key="3">
    <source>
        <dbReference type="Proteomes" id="UP000019678"/>
    </source>
</evidence>
<dbReference type="InterPro" id="IPR004360">
    <property type="entry name" value="Glyas_Fos-R_dOase_dom"/>
</dbReference>
<dbReference type="Gene3D" id="3.10.180.10">
    <property type="entry name" value="2,3-Dihydroxybiphenyl 1,2-Dioxygenase, domain 1"/>
    <property type="match status" value="2"/>
</dbReference>
<feature type="domain" description="VOC" evidence="1">
    <location>
        <begin position="6"/>
        <end position="119"/>
    </location>
</feature>
<evidence type="ECO:0000259" key="1">
    <source>
        <dbReference type="PROSITE" id="PS51819"/>
    </source>
</evidence>
<dbReference type="STRING" id="1192034.CAP_3113"/>
<dbReference type="AlphaFoldDB" id="A0A017T9U2"/>
<keyword evidence="3" id="KW-1185">Reference proteome</keyword>
<dbReference type="RefSeq" id="WP_044241581.1">
    <property type="nucleotide sequence ID" value="NZ_ASRX01000022.1"/>
</dbReference>
<reference evidence="2 3" key="1">
    <citation type="submission" date="2013-05" db="EMBL/GenBank/DDBJ databases">
        <title>Genome assembly of Chondromyces apiculatus DSM 436.</title>
        <authorList>
            <person name="Sharma G."/>
            <person name="Khatri I."/>
            <person name="Kaur C."/>
            <person name="Mayilraj S."/>
            <person name="Subramanian S."/>
        </authorList>
    </citation>
    <scope>NUCLEOTIDE SEQUENCE [LARGE SCALE GENOMIC DNA]</scope>
    <source>
        <strain evidence="2 3">DSM 436</strain>
    </source>
</reference>
<dbReference type="PANTHER" id="PTHR33993:SF14">
    <property type="entry name" value="GB|AAF24581.1"/>
    <property type="match status" value="1"/>
</dbReference>
<dbReference type="InterPro" id="IPR029068">
    <property type="entry name" value="Glyas_Bleomycin-R_OHBP_Dase"/>
</dbReference>
<evidence type="ECO:0000313" key="2">
    <source>
        <dbReference type="EMBL" id="EYF05565.1"/>
    </source>
</evidence>
<dbReference type="eggNOG" id="COG3324">
    <property type="taxonomic scope" value="Bacteria"/>
</dbReference>